<comment type="caution">
    <text evidence="3">The sequence shown here is derived from an EMBL/GenBank/DDBJ whole genome shotgun (WGS) entry which is preliminary data.</text>
</comment>
<accession>A0A8J3N1E5</accession>
<feature type="signal peptide" evidence="2">
    <location>
        <begin position="1"/>
        <end position="30"/>
    </location>
</feature>
<organism evidence="3 4">
    <name type="scientific">Reticulibacter mediterranei</name>
    <dbReference type="NCBI Taxonomy" id="2778369"/>
    <lineage>
        <taxon>Bacteria</taxon>
        <taxon>Bacillati</taxon>
        <taxon>Chloroflexota</taxon>
        <taxon>Ktedonobacteria</taxon>
        <taxon>Ktedonobacterales</taxon>
        <taxon>Reticulibacteraceae</taxon>
        <taxon>Reticulibacter</taxon>
    </lineage>
</organism>
<keyword evidence="4" id="KW-1185">Reference proteome</keyword>
<sequence>MYYLKTGLKKYRWRLIPQLLLAAIVAVVLAAGSAQTSQAASLAPQVGGDTTHCANPGALVDVYPITAHDTRIGEVDLYYNRSTGYNCAWTRASGPASSGTKEMRVFLDVCGKAVGDPSDHTAPSGTTNKPGVPCNPSEQDYDTGNYHSYAGPVAVSAKGVCIAITGSIQWKGTVYWGGSDSKTSHCGS</sequence>
<proteinExistence type="predicted"/>
<evidence type="ECO:0008006" key="5">
    <source>
        <dbReference type="Google" id="ProtNLM"/>
    </source>
</evidence>
<name>A0A8J3N1E5_9CHLR</name>
<evidence type="ECO:0000256" key="1">
    <source>
        <dbReference type="SAM" id="MobiDB-lite"/>
    </source>
</evidence>
<dbReference type="Proteomes" id="UP000597444">
    <property type="component" value="Unassembled WGS sequence"/>
</dbReference>
<gene>
    <name evidence="3" type="ORF">KSF_039400</name>
</gene>
<dbReference type="AlphaFoldDB" id="A0A8J3N1E5"/>
<keyword evidence="2" id="KW-0732">Signal</keyword>
<dbReference type="EMBL" id="BNJK01000001">
    <property type="protein sequence ID" value="GHO93892.1"/>
    <property type="molecule type" value="Genomic_DNA"/>
</dbReference>
<dbReference type="RefSeq" id="WP_220204660.1">
    <property type="nucleotide sequence ID" value="NZ_BNJK01000001.1"/>
</dbReference>
<evidence type="ECO:0000313" key="4">
    <source>
        <dbReference type="Proteomes" id="UP000597444"/>
    </source>
</evidence>
<evidence type="ECO:0000313" key="3">
    <source>
        <dbReference type="EMBL" id="GHO93892.1"/>
    </source>
</evidence>
<protein>
    <recommendedName>
        <fullName evidence="5">Secreted protein</fullName>
    </recommendedName>
</protein>
<evidence type="ECO:0000256" key="2">
    <source>
        <dbReference type="SAM" id="SignalP"/>
    </source>
</evidence>
<feature type="chain" id="PRO_5035200834" description="Secreted protein" evidence="2">
    <location>
        <begin position="31"/>
        <end position="188"/>
    </location>
</feature>
<feature type="region of interest" description="Disordered" evidence="1">
    <location>
        <begin position="117"/>
        <end position="138"/>
    </location>
</feature>
<reference evidence="3" key="1">
    <citation type="submission" date="2020-10" db="EMBL/GenBank/DDBJ databases">
        <title>Taxonomic study of unclassified bacteria belonging to the class Ktedonobacteria.</title>
        <authorList>
            <person name="Yabe S."/>
            <person name="Wang C.M."/>
            <person name="Zheng Y."/>
            <person name="Sakai Y."/>
            <person name="Cavaletti L."/>
            <person name="Monciardini P."/>
            <person name="Donadio S."/>
        </authorList>
    </citation>
    <scope>NUCLEOTIDE SEQUENCE</scope>
    <source>
        <strain evidence="3">ID150040</strain>
    </source>
</reference>